<evidence type="ECO:0000313" key="2">
    <source>
        <dbReference type="EMBL" id="MFD2617151.1"/>
    </source>
</evidence>
<dbReference type="RefSeq" id="WP_141189035.1">
    <property type="nucleotide sequence ID" value="NZ_JBHUMR010000008.1"/>
</dbReference>
<proteinExistence type="predicted"/>
<keyword evidence="1" id="KW-0472">Membrane</keyword>
<keyword evidence="3" id="KW-1185">Reference proteome</keyword>
<reference evidence="3" key="1">
    <citation type="journal article" date="2019" name="Int. J. Syst. Evol. Microbiol.">
        <title>The Global Catalogue of Microorganisms (GCM) 10K type strain sequencing project: providing services to taxonomists for standard genome sequencing and annotation.</title>
        <authorList>
            <consortium name="The Broad Institute Genomics Platform"/>
            <consortium name="The Broad Institute Genome Sequencing Center for Infectious Disease"/>
            <person name="Wu L."/>
            <person name="Ma J."/>
        </authorList>
    </citation>
    <scope>NUCLEOTIDE SEQUENCE [LARGE SCALE GENOMIC DNA]</scope>
    <source>
        <strain evidence="3">TISTR 2241</strain>
    </source>
</reference>
<feature type="transmembrane region" description="Helical" evidence="1">
    <location>
        <begin position="6"/>
        <end position="23"/>
    </location>
</feature>
<evidence type="ECO:0000256" key="1">
    <source>
        <dbReference type="SAM" id="Phobius"/>
    </source>
</evidence>
<accession>A0ABW5PQJ7</accession>
<evidence type="ECO:0000313" key="3">
    <source>
        <dbReference type="Proteomes" id="UP001597458"/>
    </source>
</evidence>
<keyword evidence="1" id="KW-1133">Transmembrane helix</keyword>
<comment type="caution">
    <text evidence="2">The sequence shown here is derived from an EMBL/GenBank/DDBJ whole genome shotgun (WGS) entry which is preliminary data.</text>
</comment>
<protein>
    <submittedName>
        <fullName evidence="2">DUF948 domain-containing protein</fullName>
    </submittedName>
</protein>
<name>A0ABW5PQJ7_9BACI</name>
<keyword evidence="1" id="KW-0812">Transmembrane</keyword>
<sequence length="101" mass="11456">MIIVYLSLALVIIAIILFVFSAIRTGKKLKGTLADASKITEKVRERTEEIAKEKGLLNKNLDKIQQDVANKKYMVQSTLIEAKKTTNEVKEKFNDIIHIKP</sequence>
<organism evidence="2 3">
    <name type="scientific">Terrilactibacillus laevilacticus</name>
    <dbReference type="NCBI Taxonomy" id="1380157"/>
    <lineage>
        <taxon>Bacteria</taxon>
        <taxon>Bacillati</taxon>
        <taxon>Bacillota</taxon>
        <taxon>Bacilli</taxon>
        <taxon>Bacillales</taxon>
        <taxon>Bacillaceae</taxon>
        <taxon>Terrilactibacillus</taxon>
    </lineage>
</organism>
<dbReference type="Proteomes" id="UP001597458">
    <property type="component" value="Unassembled WGS sequence"/>
</dbReference>
<gene>
    <name evidence="2" type="ORF">ACFSTF_07480</name>
</gene>
<dbReference type="EMBL" id="JBHUMR010000008">
    <property type="protein sequence ID" value="MFD2617151.1"/>
    <property type="molecule type" value="Genomic_DNA"/>
</dbReference>